<evidence type="ECO:0000313" key="3">
    <source>
        <dbReference type="EMBL" id="KAK2108419.1"/>
    </source>
</evidence>
<dbReference type="Pfam" id="PF02127">
    <property type="entry name" value="Peptidase_M18"/>
    <property type="match status" value="1"/>
</dbReference>
<dbReference type="InterPro" id="IPR001948">
    <property type="entry name" value="Peptidase_M18"/>
</dbReference>
<keyword evidence="4" id="KW-1185">Reference proteome</keyword>
<dbReference type="EMBL" id="JASSZA010000006">
    <property type="protein sequence ID" value="KAK2108419.1"/>
    <property type="molecule type" value="Genomic_DNA"/>
</dbReference>
<dbReference type="PANTHER" id="PTHR28570:SF3">
    <property type="entry name" value="ASPARTYL AMINOPEPTIDASE"/>
    <property type="match status" value="1"/>
</dbReference>
<reference evidence="3 4" key="1">
    <citation type="submission" date="2023-05" db="EMBL/GenBank/DDBJ databases">
        <title>B98-5 Cell Line De Novo Hybrid Assembly: An Optical Mapping Approach.</title>
        <authorList>
            <person name="Kananen K."/>
            <person name="Auerbach J.A."/>
            <person name="Kautto E."/>
            <person name="Blachly J.S."/>
        </authorList>
    </citation>
    <scope>NUCLEOTIDE SEQUENCE [LARGE SCALE GENOMIC DNA]</scope>
    <source>
        <strain evidence="3">B95-8</strain>
        <tissue evidence="3">Cell line</tissue>
    </source>
</reference>
<dbReference type="PANTHER" id="PTHR28570">
    <property type="entry name" value="ASPARTYL AMINOPEPTIDASE"/>
    <property type="match status" value="1"/>
</dbReference>
<dbReference type="SUPFAM" id="SSF53187">
    <property type="entry name" value="Zn-dependent exopeptidases"/>
    <property type="match status" value="1"/>
</dbReference>
<organism evidence="3 4">
    <name type="scientific">Saguinus oedipus</name>
    <name type="common">Cotton-top tamarin</name>
    <name type="synonym">Oedipomidas oedipus</name>
    <dbReference type="NCBI Taxonomy" id="9490"/>
    <lineage>
        <taxon>Eukaryota</taxon>
        <taxon>Metazoa</taxon>
        <taxon>Chordata</taxon>
        <taxon>Craniata</taxon>
        <taxon>Vertebrata</taxon>
        <taxon>Euteleostomi</taxon>
        <taxon>Mammalia</taxon>
        <taxon>Eutheria</taxon>
        <taxon>Euarchontoglires</taxon>
        <taxon>Primates</taxon>
        <taxon>Haplorrhini</taxon>
        <taxon>Platyrrhini</taxon>
        <taxon>Cebidae</taxon>
        <taxon>Callitrichinae</taxon>
        <taxon>Saguinus</taxon>
    </lineage>
</organism>
<evidence type="ECO:0000256" key="2">
    <source>
        <dbReference type="ARBA" id="ARBA00011965"/>
    </source>
</evidence>
<comment type="caution">
    <text evidence="3">The sequence shown here is derived from an EMBL/GenBank/DDBJ whole genome shotgun (WGS) entry which is preliminary data.</text>
</comment>
<dbReference type="Gene3D" id="3.40.630.10">
    <property type="entry name" value="Zn peptidases"/>
    <property type="match status" value="1"/>
</dbReference>
<feature type="non-terminal residue" evidence="3">
    <location>
        <position position="54"/>
    </location>
</feature>
<evidence type="ECO:0000313" key="4">
    <source>
        <dbReference type="Proteomes" id="UP001266305"/>
    </source>
</evidence>
<name>A0ABQ9VGC7_SAGOE</name>
<evidence type="ECO:0000256" key="1">
    <source>
        <dbReference type="ARBA" id="ARBA00001335"/>
    </source>
</evidence>
<protein>
    <recommendedName>
        <fullName evidence="2">aspartyl aminopeptidase</fullName>
        <ecNumber evidence="2">3.4.11.21</ecNumber>
    </recommendedName>
</protein>
<comment type="catalytic activity">
    <reaction evidence="1">
        <text>Release of an N-terminal aspartate or glutamate from a peptide, with a preference for aspartate.</text>
        <dbReference type="EC" id="3.4.11.21"/>
    </reaction>
</comment>
<dbReference type="EC" id="3.4.11.21" evidence="2"/>
<gene>
    <name evidence="3" type="ORF">P7K49_013584</name>
</gene>
<proteinExistence type="predicted"/>
<dbReference type="Proteomes" id="UP001266305">
    <property type="component" value="Unassembled WGS sequence"/>
</dbReference>
<sequence>MVRNDSPCGTTIGPILASRLGLRVLDLGSPQLAMHSIREMACTTGVLQTLTLFK</sequence>
<accession>A0ABQ9VGC7</accession>